<sequence length="348" mass="35536">MAATGRSERDLAARLTDSAFVRVAPRADGEAIAAAGVLLRALSSRSIPYQARVVPLVEDPPDEATVPIGFPDGFADERPATAAAADLARDLDCDPDPGLELAGRLLGGDDPETDLERRDGVGIPTADLPDGLAHSTLFHAAFSGDETAAGAELADLVDDDRAVASLTALETVGADAASERAATAIERALRPHVTPEGPFETAEGFADVLDCLAGDAPGLALALATGHDVRTPALDAWRAHSKAAHEAIREADTGRYDGLFVARIAGGPVETIARLLRDFRSPEPVVLVVSDTTAGAAGLSSATAGTGEAMADAAGAVDGTGGGTSTRGVARFDCPPEAFLESFREAIA</sequence>
<dbReference type="GO" id="GO:0004527">
    <property type="term" value="F:exonuclease activity"/>
    <property type="evidence" value="ECO:0007669"/>
    <property type="project" value="UniProtKB-KW"/>
</dbReference>
<name>D8J4T3_HALJB</name>
<evidence type="ECO:0000313" key="3">
    <source>
        <dbReference type="Proteomes" id="UP000000390"/>
    </source>
</evidence>
<protein>
    <submittedName>
        <fullName evidence="1 2">Exonuclease Recj</fullName>
    </submittedName>
</protein>
<evidence type="ECO:0000313" key="1">
    <source>
        <dbReference type="EMBL" id="ADJ15550.1"/>
    </source>
</evidence>
<dbReference type="Proteomes" id="UP000000390">
    <property type="component" value="Chromosome"/>
</dbReference>
<dbReference type="Proteomes" id="UP000011645">
    <property type="component" value="Unassembled WGS sequence"/>
</dbReference>
<gene>
    <name evidence="1" type="ordered locus">HacjB3_10835</name>
    <name evidence="2" type="ORF">C497_11832</name>
</gene>
<dbReference type="EMBL" id="CP002062">
    <property type="protein sequence ID" value="ADJ15550.1"/>
    <property type="molecule type" value="Genomic_DNA"/>
</dbReference>
<dbReference type="RefSeq" id="WP_008416917.1">
    <property type="nucleotide sequence ID" value="NC_014297.1"/>
</dbReference>
<dbReference type="STRING" id="795797.HacjB3_10835"/>
<dbReference type="eggNOG" id="arCOG00428">
    <property type="taxonomic scope" value="Archaea"/>
</dbReference>
<dbReference type="PATRIC" id="fig|795797.18.peg.2166"/>
<dbReference type="AlphaFoldDB" id="D8J4T3"/>
<evidence type="ECO:0000313" key="2">
    <source>
        <dbReference type="EMBL" id="ELY36041.1"/>
    </source>
</evidence>
<reference evidence="1 3" key="1">
    <citation type="journal article" date="2010" name="J. Bacteriol.">
        <title>Complete genome sequence of Halalkalicoccus jeotgali B3(T), an extremely halophilic archaeon.</title>
        <authorList>
            <person name="Roh S.W."/>
            <person name="Nam Y.D."/>
            <person name="Nam S.H."/>
            <person name="Choi S.H."/>
            <person name="Park H.S."/>
            <person name="Bae J.W."/>
        </authorList>
    </citation>
    <scope>NUCLEOTIDE SEQUENCE [LARGE SCALE GENOMIC DNA]</scope>
    <source>
        <strain evidence="1">B3</strain>
        <strain evidence="3">DSM 18796 / CECT 7217 / JCM 14584 / KCTC 4019 / B3</strain>
    </source>
</reference>
<keyword evidence="1" id="KW-0378">Hydrolase</keyword>
<keyword evidence="4" id="KW-1185">Reference proteome</keyword>
<reference evidence="2 4" key="2">
    <citation type="journal article" date="2014" name="PLoS Genet.">
        <title>Phylogenetically driven sequencing of extremely halophilic archaea reveals strategies for static and dynamic osmo-response.</title>
        <authorList>
            <person name="Becker E.A."/>
            <person name="Seitzer P.M."/>
            <person name="Tritt A."/>
            <person name="Larsen D."/>
            <person name="Krusor M."/>
            <person name="Yao A.I."/>
            <person name="Wu D."/>
            <person name="Madern D."/>
            <person name="Eisen J.A."/>
            <person name="Darling A.E."/>
            <person name="Facciotti M.T."/>
        </authorList>
    </citation>
    <scope>NUCLEOTIDE SEQUENCE [LARGE SCALE GENOMIC DNA]</scope>
    <source>
        <strain evidence="2">B3</strain>
        <strain evidence="4">DSM 18796 / CECT 7217 / JCM 14584 / KCTC 4019 / B3</strain>
    </source>
</reference>
<accession>D8J4T3</accession>
<proteinExistence type="predicted"/>
<dbReference type="GeneID" id="9419977"/>
<keyword evidence="1" id="KW-0269">Exonuclease</keyword>
<keyword evidence="1" id="KW-0540">Nuclease</keyword>
<organism evidence="1 3">
    <name type="scientific">Halalkalicoccus jeotgali (strain DSM 18796 / CECT 7217 / JCM 14584 / KCTC 4019 / B3)</name>
    <dbReference type="NCBI Taxonomy" id="795797"/>
    <lineage>
        <taxon>Archaea</taxon>
        <taxon>Methanobacteriati</taxon>
        <taxon>Methanobacteriota</taxon>
        <taxon>Stenosarchaea group</taxon>
        <taxon>Halobacteria</taxon>
        <taxon>Halobacteriales</taxon>
        <taxon>Halococcaceae</taxon>
        <taxon>Halalkalicoccus</taxon>
    </lineage>
</organism>
<dbReference type="OrthoDB" id="157374at2157"/>
<dbReference type="KEGG" id="hje:HacjB3_10835"/>
<evidence type="ECO:0000313" key="4">
    <source>
        <dbReference type="Proteomes" id="UP000011645"/>
    </source>
</evidence>
<dbReference type="EMBL" id="AOHV01000030">
    <property type="protein sequence ID" value="ELY36041.1"/>
    <property type="molecule type" value="Genomic_DNA"/>
</dbReference>
<dbReference type="HOGENOM" id="CLU_036273_0_0_2"/>